<comment type="caution">
    <text evidence="1">The sequence shown here is derived from an EMBL/GenBank/DDBJ whole genome shotgun (WGS) entry which is preliminary data.</text>
</comment>
<feature type="non-terminal residue" evidence="1">
    <location>
        <position position="80"/>
    </location>
</feature>
<proteinExistence type="predicted"/>
<dbReference type="EMBL" id="BMAV01015695">
    <property type="protein sequence ID" value="GFY65801.1"/>
    <property type="molecule type" value="Genomic_DNA"/>
</dbReference>
<keyword evidence="2" id="KW-1185">Reference proteome</keyword>
<sequence length="80" mass="8916">MLFVLFEVIAGHSPVVTFIAFLPVRVILPDHVRCLLSNHDDGGIGVTGHKSWHDGSVHHSEVLNAFNPEKEIQTCKELFL</sequence>
<organism evidence="1 2">
    <name type="scientific">Trichonephila inaurata madagascariensis</name>
    <dbReference type="NCBI Taxonomy" id="2747483"/>
    <lineage>
        <taxon>Eukaryota</taxon>
        <taxon>Metazoa</taxon>
        <taxon>Ecdysozoa</taxon>
        <taxon>Arthropoda</taxon>
        <taxon>Chelicerata</taxon>
        <taxon>Arachnida</taxon>
        <taxon>Araneae</taxon>
        <taxon>Araneomorphae</taxon>
        <taxon>Entelegynae</taxon>
        <taxon>Araneoidea</taxon>
        <taxon>Nephilidae</taxon>
        <taxon>Trichonephila</taxon>
        <taxon>Trichonephila inaurata</taxon>
    </lineage>
</organism>
<dbReference type="Proteomes" id="UP000886998">
    <property type="component" value="Unassembled WGS sequence"/>
</dbReference>
<name>A0A8X6Y4B6_9ARAC</name>
<protein>
    <submittedName>
        <fullName evidence="1">Uncharacterized protein</fullName>
    </submittedName>
</protein>
<evidence type="ECO:0000313" key="1">
    <source>
        <dbReference type="EMBL" id="GFY65801.1"/>
    </source>
</evidence>
<accession>A0A8X6Y4B6</accession>
<reference evidence="1" key="1">
    <citation type="submission" date="2020-08" db="EMBL/GenBank/DDBJ databases">
        <title>Multicomponent nature underlies the extraordinary mechanical properties of spider dragline silk.</title>
        <authorList>
            <person name="Kono N."/>
            <person name="Nakamura H."/>
            <person name="Mori M."/>
            <person name="Yoshida Y."/>
            <person name="Ohtoshi R."/>
            <person name="Malay A.D."/>
            <person name="Moran D.A.P."/>
            <person name="Tomita M."/>
            <person name="Numata K."/>
            <person name="Arakawa K."/>
        </authorList>
    </citation>
    <scope>NUCLEOTIDE SEQUENCE</scope>
</reference>
<evidence type="ECO:0000313" key="2">
    <source>
        <dbReference type="Proteomes" id="UP000886998"/>
    </source>
</evidence>
<dbReference type="AlphaFoldDB" id="A0A8X6Y4B6"/>
<gene>
    <name evidence="1" type="ORF">TNIN_6171</name>
</gene>